<dbReference type="Proteomes" id="UP000193642">
    <property type="component" value="Unassembled WGS sequence"/>
</dbReference>
<sequence length="80" mass="8848">MTHLLSTYQLRPGCEIVKKDSYSKFKDCGLSFVSMIVSSIGSLVVVLAGQRSGWWLCPNFLSSSKPSKLANPHFLVQSIK</sequence>
<proteinExistence type="predicted"/>
<protein>
    <submittedName>
        <fullName evidence="2">Uncharacterized protein</fullName>
    </submittedName>
</protein>
<dbReference type="EMBL" id="MCGO01000004">
    <property type="protein sequence ID" value="ORY52114.1"/>
    <property type="molecule type" value="Genomic_DNA"/>
</dbReference>
<comment type="caution">
    <text evidence="2">The sequence shown here is derived from an EMBL/GenBank/DDBJ whole genome shotgun (WGS) entry which is preliminary data.</text>
</comment>
<evidence type="ECO:0000256" key="1">
    <source>
        <dbReference type="SAM" id="Phobius"/>
    </source>
</evidence>
<gene>
    <name evidence="2" type="ORF">BCR33DRAFT_712326</name>
</gene>
<dbReference type="AlphaFoldDB" id="A0A1Y2CZ29"/>
<reference evidence="2 3" key="1">
    <citation type="submission" date="2016-07" db="EMBL/GenBank/DDBJ databases">
        <title>Pervasive Adenine N6-methylation of Active Genes in Fungi.</title>
        <authorList>
            <consortium name="DOE Joint Genome Institute"/>
            <person name="Mondo S.J."/>
            <person name="Dannebaum R.O."/>
            <person name="Kuo R.C."/>
            <person name="Labutti K."/>
            <person name="Haridas S."/>
            <person name="Kuo A."/>
            <person name="Salamov A."/>
            <person name="Ahrendt S.R."/>
            <person name="Lipzen A."/>
            <person name="Sullivan W."/>
            <person name="Andreopoulos W.B."/>
            <person name="Clum A."/>
            <person name="Lindquist E."/>
            <person name="Daum C."/>
            <person name="Ramamoorthy G.K."/>
            <person name="Gryganskyi A."/>
            <person name="Culley D."/>
            <person name="Magnuson J.K."/>
            <person name="James T.Y."/>
            <person name="O'Malley M.A."/>
            <person name="Stajich J.E."/>
            <person name="Spatafora J.W."/>
            <person name="Visel A."/>
            <person name="Grigoriev I.V."/>
        </authorList>
    </citation>
    <scope>NUCLEOTIDE SEQUENCE [LARGE SCALE GENOMIC DNA]</scope>
    <source>
        <strain evidence="2 3">JEL800</strain>
    </source>
</reference>
<feature type="transmembrane region" description="Helical" evidence="1">
    <location>
        <begin position="28"/>
        <end position="49"/>
    </location>
</feature>
<evidence type="ECO:0000313" key="2">
    <source>
        <dbReference type="EMBL" id="ORY52114.1"/>
    </source>
</evidence>
<accession>A0A1Y2CZ29</accession>
<evidence type="ECO:0000313" key="3">
    <source>
        <dbReference type="Proteomes" id="UP000193642"/>
    </source>
</evidence>
<keyword evidence="1" id="KW-1133">Transmembrane helix</keyword>
<keyword evidence="1" id="KW-0812">Transmembrane</keyword>
<keyword evidence="1" id="KW-0472">Membrane</keyword>
<keyword evidence="3" id="KW-1185">Reference proteome</keyword>
<name>A0A1Y2CZ29_9FUNG</name>
<organism evidence="2 3">
    <name type="scientific">Rhizoclosmatium globosum</name>
    <dbReference type="NCBI Taxonomy" id="329046"/>
    <lineage>
        <taxon>Eukaryota</taxon>
        <taxon>Fungi</taxon>
        <taxon>Fungi incertae sedis</taxon>
        <taxon>Chytridiomycota</taxon>
        <taxon>Chytridiomycota incertae sedis</taxon>
        <taxon>Chytridiomycetes</taxon>
        <taxon>Chytridiales</taxon>
        <taxon>Chytriomycetaceae</taxon>
        <taxon>Rhizoclosmatium</taxon>
    </lineage>
</organism>